<reference evidence="1" key="1">
    <citation type="journal article" date="2014" name="Front. Microbiol.">
        <title>High frequency of phylogenetically diverse reductive dehalogenase-homologous genes in deep subseafloor sedimentary metagenomes.</title>
        <authorList>
            <person name="Kawai M."/>
            <person name="Futagami T."/>
            <person name="Toyoda A."/>
            <person name="Takaki Y."/>
            <person name="Nishi S."/>
            <person name="Hori S."/>
            <person name="Arai W."/>
            <person name="Tsubouchi T."/>
            <person name="Morono Y."/>
            <person name="Uchiyama I."/>
            <person name="Ito T."/>
            <person name="Fujiyama A."/>
            <person name="Inagaki F."/>
            <person name="Takami H."/>
        </authorList>
    </citation>
    <scope>NUCLEOTIDE SEQUENCE</scope>
    <source>
        <strain evidence="1">Expedition CK06-06</strain>
    </source>
</reference>
<dbReference type="AlphaFoldDB" id="X1TD35"/>
<comment type="caution">
    <text evidence="1">The sequence shown here is derived from an EMBL/GenBank/DDBJ whole genome shotgun (WGS) entry which is preliminary data.</text>
</comment>
<feature type="non-terminal residue" evidence="1">
    <location>
        <position position="136"/>
    </location>
</feature>
<gene>
    <name evidence="1" type="ORF">S12H4_48216</name>
</gene>
<name>X1TD35_9ZZZZ</name>
<organism evidence="1">
    <name type="scientific">marine sediment metagenome</name>
    <dbReference type="NCBI Taxonomy" id="412755"/>
    <lineage>
        <taxon>unclassified sequences</taxon>
        <taxon>metagenomes</taxon>
        <taxon>ecological metagenomes</taxon>
    </lineage>
</organism>
<dbReference type="EMBL" id="BARW01030106">
    <property type="protein sequence ID" value="GAJ03238.1"/>
    <property type="molecule type" value="Genomic_DNA"/>
</dbReference>
<accession>X1TD35</accession>
<proteinExistence type="predicted"/>
<evidence type="ECO:0000313" key="1">
    <source>
        <dbReference type="EMBL" id="GAJ03238.1"/>
    </source>
</evidence>
<protein>
    <submittedName>
        <fullName evidence="1">Uncharacterized protein</fullName>
    </submittedName>
</protein>
<sequence>MNDPDKLECLLKETVDNLRNCEADLSARIKPVDERLAQISEQKARLADEWVQLNMDAGKYREFRRDLEQEETRLRSVRSEIDPAQLEELERTRSMLQFWGSQLQAMAWNTENEDGSKVRLMDKPHKTALKIVGFED</sequence>